<organism evidence="2 3">
    <name type="scientific">Burkholderia orbicola (strain MC0-3)</name>
    <dbReference type="NCBI Taxonomy" id="406425"/>
    <lineage>
        <taxon>Bacteria</taxon>
        <taxon>Pseudomonadati</taxon>
        <taxon>Pseudomonadota</taxon>
        <taxon>Betaproteobacteria</taxon>
        <taxon>Burkholderiales</taxon>
        <taxon>Burkholderiaceae</taxon>
        <taxon>Burkholderia</taxon>
        <taxon>Burkholderia cepacia complex</taxon>
        <taxon>Burkholderia orbicola</taxon>
    </lineage>
</organism>
<name>B1JVH9_BURO0</name>
<protein>
    <submittedName>
        <fullName evidence="2">Uncharacterized protein</fullName>
    </submittedName>
</protein>
<evidence type="ECO:0000313" key="3">
    <source>
        <dbReference type="Proteomes" id="UP000002169"/>
    </source>
</evidence>
<feature type="region of interest" description="Disordered" evidence="1">
    <location>
        <begin position="290"/>
        <end position="309"/>
    </location>
</feature>
<feature type="compositionally biased region" description="Basic and acidic residues" evidence="1">
    <location>
        <begin position="392"/>
        <end position="405"/>
    </location>
</feature>
<accession>B1JVH9</accession>
<dbReference type="EMBL" id="CP000958">
    <property type="protein sequence ID" value="ACA91372.1"/>
    <property type="molecule type" value="Genomic_DNA"/>
</dbReference>
<dbReference type="HOGENOM" id="CLU_705194_0_0_4"/>
<gene>
    <name evidence="2" type="ordered locus">Bcenmc03_2211</name>
</gene>
<dbReference type="KEGG" id="bcm:Bcenmc03_2211"/>
<feature type="region of interest" description="Disordered" evidence="1">
    <location>
        <begin position="392"/>
        <end position="416"/>
    </location>
</feature>
<dbReference type="Proteomes" id="UP000002169">
    <property type="component" value="Chromosome 1"/>
</dbReference>
<sequence>MAGDPVVVKSGPKVLTQTDSTRKEMQDGRPAPVELVKLVKYDVNVRSFHPNKKFEPLGFRFHGDNRGFSLEESFHAIYPARRAGRVTSRVWQVFSVDFAQGSLAAFKQRLTDSVFTASNTSSGPTVFSDGPEPYVDPLYRPEGKATANAFSQEHAGEQVADMNFVYDGKNFAFRGSRFSLREAGRTVVPSLDVHGHVNIKIERVRKWMDIVVLIEGDGFPNCEAFIEDPAGNKLFLGTHVRIGTPATHLFGDNHRIMFANVMRVELTTEGNFGSRMWLFAQVLGGTPDRREDYPAERDIKTGAGSPTVRMSDASQYPMGDMPPPIILPGMDQVAWAADPITKIGDGVSGGFEVPMHISAYEDVGQVWQRLRDSVKRPPVTRHLTVSAWNDYHLHRDPNEGRSKDGEDLDPSLWKRK</sequence>
<dbReference type="AlphaFoldDB" id="B1JVH9"/>
<evidence type="ECO:0000256" key="1">
    <source>
        <dbReference type="SAM" id="MobiDB-lite"/>
    </source>
</evidence>
<evidence type="ECO:0000313" key="2">
    <source>
        <dbReference type="EMBL" id="ACA91372.1"/>
    </source>
</evidence>
<proteinExistence type="predicted"/>
<reference evidence="3" key="1">
    <citation type="submission" date="2008-02" db="EMBL/GenBank/DDBJ databases">
        <title>Complete sequence of chromosome 1 of Burkholderia cenocepacia MC0-3.</title>
        <authorList>
            <person name="Copeland A."/>
            <person name="Lucas S."/>
            <person name="Lapidus A."/>
            <person name="Barry K."/>
            <person name="Bruce D."/>
            <person name="Goodwin L."/>
            <person name="Glavina del Rio T."/>
            <person name="Dalin E."/>
            <person name="Tice H."/>
            <person name="Pitluck S."/>
            <person name="Chain P."/>
            <person name="Malfatti S."/>
            <person name="Shin M."/>
            <person name="Vergez L."/>
            <person name="Schmutz J."/>
            <person name="Larimer F."/>
            <person name="Land M."/>
            <person name="Hauser L."/>
            <person name="Kyrpides N."/>
            <person name="Mikhailova N."/>
            <person name="Tiedje J."/>
            <person name="Richardson P."/>
        </authorList>
    </citation>
    <scope>NUCLEOTIDE SEQUENCE [LARGE SCALE GENOMIC DNA]</scope>
    <source>
        <strain evidence="3">MC0-3</strain>
    </source>
</reference>
<dbReference type="RefSeq" id="WP_012328871.1">
    <property type="nucleotide sequence ID" value="NC_010508.1"/>
</dbReference>
<feature type="compositionally biased region" description="Basic and acidic residues" evidence="1">
    <location>
        <begin position="290"/>
        <end position="300"/>
    </location>
</feature>